<feature type="region of interest" description="Disordered" evidence="1">
    <location>
        <begin position="1"/>
        <end position="28"/>
    </location>
</feature>
<reference evidence="2" key="1">
    <citation type="submission" date="2017-08" db="EMBL/GenBank/DDBJ databases">
        <authorList>
            <person name="Cuomo C."/>
            <person name="Billmyre B."/>
            <person name="Heitman J."/>
        </authorList>
    </citation>
    <scope>NUCLEOTIDE SEQUENCE</scope>
    <source>
        <strain evidence="2">CBS 12478</strain>
    </source>
</reference>
<dbReference type="AlphaFoldDB" id="A0A5M6C652"/>
<proteinExistence type="predicted"/>
<accession>A0A5M6C652</accession>
<dbReference type="Proteomes" id="UP000322225">
    <property type="component" value="Chromosome 3"/>
</dbReference>
<feature type="region of interest" description="Disordered" evidence="1">
    <location>
        <begin position="42"/>
        <end position="62"/>
    </location>
</feature>
<dbReference type="KEGG" id="ksn:43586608"/>
<dbReference type="OrthoDB" id="2561544at2759"/>
<evidence type="ECO:0000313" key="2">
    <source>
        <dbReference type="EMBL" id="WWD17124.1"/>
    </source>
</evidence>
<protein>
    <submittedName>
        <fullName evidence="2">Uncharacterized protein</fullName>
    </submittedName>
</protein>
<dbReference type="EMBL" id="CP144053">
    <property type="protein sequence ID" value="WWD17124.1"/>
    <property type="molecule type" value="Genomic_DNA"/>
</dbReference>
<dbReference type="GeneID" id="43586608"/>
<dbReference type="RefSeq" id="XP_031863431.1">
    <property type="nucleotide sequence ID" value="XM_032002494.1"/>
</dbReference>
<evidence type="ECO:0000313" key="3">
    <source>
        <dbReference type="Proteomes" id="UP000322225"/>
    </source>
</evidence>
<evidence type="ECO:0000256" key="1">
    <source>
        <dbReference type="SAM" id="MobiDB-lite"/>
    </source>
</evidence>
<gene>
    <name evidence="2" type="ORF">CI109_101561</name>
</gene>
<feature type="compositionally biased region" description="Basic and acidic residues" evidence="1">
    <location>
        <begin position="42"/>
        <end position="58"/>
    </location>
</feature>
<sequence>MWGQEGNNAGSWRSAQGNDQRSQGVQQNPGLLAHLLPDMYRESGRSQDQDGGADDPRVDPQSSGNMDEHWDIYYHSYLLHSCLHSQCYWYKDTWWFPEAYRSEETLSLFSPSSDDPIDDIQYYDFHLPDGTLISELMFRYVGQDNPSEAWLHDYVGYNLNYVTFDMRVVPPT</sequence>
<reference evidence="2" key="2">
    <citation type="submission" date="2024-01" db="EMBL/GenBank/DDBJ databases">
        <title>Comparative genomics of Cryptococcus and Kwoniella reveals pathogenesis evolution and contrasting modes of karyotype evolution via chromosome fusion or intercentromeric recombination.</title>
        <authorList>
            <person name="Coelho M.A."/>
            <person name="David-Palma M."/>
            <person name="Shea T."/>
            <person name="Bowers K."/>
            <person name="McGinley-Smith S."/>
            <person name="Mohammad A.W."/>
            <person name="Gnirke A."/>
            <person name="Yurkov A.M."/>
            <person name="Nowrousian M."/>
            <person name="Sun S."/>
            <person name="Cuomo C.A."/>
            <person name="Heitman J."/>
        </authorList>
    </citation>
    <scope>NUCLEOTIDE SEQUENCE</scope>
    <source>
        <strain evidence="2">CBS 12478</strain>
    </source>
</reference>
<organism evidence="2 3">
    <name type="scientific">Kwoniella shandongensis</name>
    <dbReference type="NCBI Taxonomy" id="1734106"/>
    <lineage>
        <taxon>Eukaryota</taxon>
        <taxon>Fungi</taxon>
        <taxon>Dikarya</taxon>
        <taxon>Basidiomycota</taxon>
        <taxon>Agaricomycotina</taxon>
        <taxon>Tremellomycetes</taxon>
        <taxon>Tremellales</taxon>
        <taxon>Cryptococcaceae</taxon>
        <taxon>Kwoniella</taxon>
    </lineage>
</organism>
<keyword evidence="3" id="KW-1185">Reference proteome</keyword>
<name>A0A5M6C652_9TREE</name>